<evidence type="ECO:0000256" key="3">
    <source>
        <dbReference type="ARBA" id="ARBA00014376"/>
    </source>
</evidence>
<protein>
    <recommendedName>
        <fullName evidence="3 6">Flagellar basal body rod protein FlgB</fullName>
    </recommendedName>
</protein>
<dbReference type="PANTHER" id="PTHR30435:SF12">
    <property type="entry name" value="FLAGELLAR BASAL BODY ROD PROTEIN FLGB"/>
    <property type="match status" value="1"/>
</dbReference>
<keyword evidence="8" id="KW-0282">Flagellum</keyword>
<dbReference type="InterPro" id="IPR019776">
    <property type="entry name" value="Flagellar_basal_body_rod_CS"/>
</dbReference>
<keyword evidence="4 6" id="KW-0975">Bacterial flagellum</keyword>
<keyword evidence="8" id="KW-0969">Cilium</keyword>
<dbReference type="STRING" id="1763538.LPB68_19805"/>
<evidence type="ECO:0000256" key="5">
    <source>
        <dbReference type="ARBA" id="ARBA00024934"/>
    </source>
</evidence>
<evidence type="ECO:0000313" key="9">
    <source>
        <dbReference type="Proteomes" id="UP000077134"/>
    </source>
</evidence>
<dbReference type="InterPro" id="IPR001444">
    <property type="entry name" value="Flag_bb_rod_N"/>
</dbReference>
<keyword evidence="9" id="KW-1185">Reference proteome</keyword>
<comment type="function">
    <text evidence="5 6">Structural component of flagellum, the bacterial motility apparatus. Part of the rod structure of flagellar basal body.</text>
</comment>
<dbReference type="AlphaFoldDB" id="A0A167FNV2"/>
<dbReference type="PANTHER" id="PTHR30435">
    <property type="entry name" value="FLAGELLAR PROTEIN"/>
    <property type="match status" value="1"/>
</dbReference>
<evidence type="ECO:0000256" key="4">
    <source>
        <dbReference type="ARBA" id="ARBA00023143"/>
    </source>
</evidence>
<comment type="subunit">
    <text evidence="6">The basal body constitutes a major portion of the flagellar organelle and consists of a number of rings mounted on a central rod.</text>
</comment>
<dbReference type="GO" id="GO:0071978">
    <property type="term" value="P:bacterial-type flagellum-dependent swarming motility"/>
    <property type="evidence" value="ECO:0007669"/>
    <property type="project" value="TreeGrafter"/>
</dbReference>
<proteinExistence type="inferred from homology"/>
<dbReference type="PIRSF" id="PIRSF002889">
    <property type="entry name" value="Rod_FlgB"/>
    <property type="match status" value="1"/>
</dbReference>
<dbReference type="Proteomes" id="UP000077134">
    <property type="component" value="Unassembled WGS sequence"/>
</dbReference>
<comment type="caution">
    <text evidence="8">The sequence shown here is derived from an EMBL/GenBank/DDBJ whole genome shotgun (WGS) entry which is preliminary data.</text>
</comment>
<comment type="similarity">
    <text evidence="2 6">Belongs to the flagella basal body rod proteins family.</text>
</comment>
<accession>A0A167FNV2</accession>
<name>A0A167FNV2_9BACL</name>
<dbReference type="PROSITE" id="PS00588">
    <property type="entry name" value="FLAGELLA_BB_ROD"/>
    <property type="match status" value="1"/>
</dbReference>
<organism evidence="8 9">
    <name type="scientific">Paenibacillus crassostreae</name>
    <dbReference type="NCBI Taxonomy" id="1763538"/>
    <lineage>
        <taxon>Bacteria</taxon>
        <taxon>Bacillati</taxon>
        <taxon>Bacillota</taxon>
        <taxon>Bacilli</taxon>
        <taxon>Bacillales</taxon>
        <taxon>Paenibacillaceae</taxon>
        <taxon>Paenibacillus</taxon>
    </lineage>
</organism>
<dbReference type="Pfam" id="PF00460">
    <property type="entry name" value="Flg_bb_rod"/>
    <property type="match status" value="1"/>
</dbReference>
<dbReference type="NCBIfam" id="TIGR01396">
    <property type="entry name" value="FlgB"/>
    <property type="match status" value="1"/>
</dbReference>
<dbReference type="InterPro" id="IPR006300">
    <property type="entry name" value="FlgB"/>
</dbReference>
<dbReference type="EMBL" id="LSFN01000005">
    <property type="protein sequence ID" value="OAB76750.1"/>
    <property type="molecule type" value="Genomic_DNA"/>
</dbReference>
<evidence type="ECO:0000256" key="1">
    <source>
        <dbReference type="ARBA" id="ARBA00004117"/>
    </source>
</evidence>
<feature type="domain" description="Flagellar basal body rod protein N-terminal" evidence="7">
    <location>
        <begin position="13"/>
        <end position="38"/>
    </location>
</feature>
<sequence>MNLLSGTTFQKLQGALEASNTRQQVITNNIANKETPYFKRSEVSFESLLEKEMNEDMPVLRGIKTDNRHFSIGPSTQIPSPVITQDTTTVMNNNLNNVDVEQEMALLADNQLRYNSYISVLNEKIKMMRTAVQGS</sequence>
<comment type="subcellular location">
    <subcellularLocation>
        <location evidence="1 6">Bacterial flagellum basal body</location>
    </subcellularLocation>
</comment>
<evidence type="ECO:0000256" key="6">
    <source>
        <dbReference type="PIRNR" id="PIRNR002889"/>
    </source>
</evidence>
<dbReference type="RefSeq" id="WP_068655757.1">
    <property type="nucleotide sequence ID" value="NZ_CP017770.1"/>
</dbReference>
<evidence type="ECO:0000259" key="7">
    <source>
        <dbReference type="Pfam" id="PF00460"/>
    </source>
</evidence>
<dbReference type="KEGG" id="pcx:LPB68_19805"/>
<dbReference type="OrthoDB" id="9792068at2"/>
<evidence type="ECO:0000256" key="2">
    <source>
        <dbReference type="ARBA" id="ARBA00009677"/>
    </source>
</evidence>
<keyword evidence="8" id="KW-0966">Cell projection</keyword>
<reference evidence="8 9" key="1">
    <citation type="submission" date="2016-02" db="EMBL/GenBank/DDBJ databases">
        <title>Paenibacillus sp. LPB0068, isolated from Crassostrea gigas.</title>
        <authorList>
            <person name="Shin S.-K."/>
            <person name="Yi H."/>
        </authorList>
    </citation>
    <scope>NUCLEOTIDE SEQUENCE [LARGE SCALE GENOMIC DNA]</scope>
    <source>
        <strain evidence="8 9">LPB0068</strain>
    </source>
</reference>
<gene>
    <name evidence="8" type="ORF">PNBC_04935</name>
</gene>
<dbReference type="GO" id="GO:0030694">
    <property type="term" value="C:bacterial-type flagellum basal body, rod"/>
    <property type="evidence" value="ECO:0007669"/>
    <property type="project" value="InterPro"/>
</dbReference>
<evidence type="ECO:0000313" key="8">
    <source>
        <dbReference type="EMBL" id="OAB76750.1"/>
    </source>
</evidence>